<dbReference type="InterPro" id="IPR036465">
    <property type="entry name" value="vWFA_dom_sf"/>
</dbReference>
<protein>
    <submittedName>
        <fullName evidence="2">VWA domain-containing protein</fullName>
    </submittedName>
</protein>
<name>A0AAW5R6Z7_9HYPH</name>
<dbReference type="InterPro" id="IPR008912">
    <property type="entry name" value="Uncharacterised_CoxE"/>
</dbReference>
<evidence type="ECO:0000256" key="1">
    <source>
        <dbReference type="SAM" id="MobiDB-lite"/>
    </source>
</evidence>
<evidence type="ECO:0000313" key="2">
    <source>
        <dbReference type="EMBL" id="MCT8974693.1"/>
    </source>
</evidence>
<dbReference type="Proteomes" id="UP001320898">
    <property type="component" value="Unassembled WGS sequence"/>
</dbReference>
<dbReference type="Gene3D" id="3.40.50.410">
    <property type="entry name" value="von Willebrand factor, type A domain"/>
    <property type="match status" value="1"/>
</dbReference>
<dbReference type="RefSeq" id="WP_261618282.1">
    <property type="nucleotide sequence ID" value="NZ_JALIDZ010000014.1"/>
</dbReference>
<dbReference type="PANTHER" id="PTHR39338:SF6">
    <property type="entry name" value="BLL5662 PROTEIN"/>
    <property type="match status" value="1"/>
</dbReference>
<organism evidence="2 3">
    <name type="scientific">Microbaculum marinisediminis</name>
    <dbReference type="NCBI Taxonomy" id="2931392"/>
    <lineage>
        <taxon>Bacteria</taxon>
        <taxon>Pseudomonadati</taxon>
        <taxon>Pseudomonadota</taxon>
        <taxon>Alphaproteobacteria</taxon>
        <taxon>Hyphomicrobiales</taxon>
        <taxon>Tepidamorphaceae</taxon>
        <taxon>Microbaculum</taxon>
    </lineage>
</organism>
<evidence type="ECO:0000313" key="3">
    <source>
        <dbReference type="Proteomes" id="UP001320898"/>
    </source>
</evidence>
<dbReference type="Pfam" id="PF05762">
    <property type="entry name" value="VWA_CoxE"/>
    <property type="match status" value="1"/>
</dbReference>
<gene>
    <name evidence="2" type="ORF">MUB46_22790</name>
</gene>
<dbReference type="SUPFAM" id="SSF53300">
    <property type="entry name" value="vWA-like"/>
    <property type="match status" value="1"/>
</dbReference>
<reference evidence="2 3" key="1">
    <citation type="submission" date="2022-04" db="EMBL/GenBank/DDBJ databases">
        <authorList>
            <person name="Ye Y.-Q."/>
            <person name="Du Z.-J."/>
        </authorList>
    </citation>
    <scope>NUCLEOTIDE SEQUENCE [LARGE SCALE GENOMIC DNA]</scope>
    <source>
        <strain evidence="2 3">A6E488</strain>
    </source>
</reference>
<dbReference type="PANTHER" id="PTHR39338">
    <property type="entry name" value="BLL5662 PROTEIN-RELATED"/>
    <property type="match status" value="1"/>
</dbReference>
<dbReference type="PIRSF" id="PIRSF010256">
    <property type="entry name" value="CoxE_vWa"/>
    <property type="match status" value="1"/>
</dbReference>
<comment type="caution">
    <text evidence="2">The sequence shown here is derived from an EMBL/GenBank/DDBJ whole genome shotgun (WGS) entry which is preliminary data.</text>
</comment>
<feature type="region of interest" description="Disordered" evidence="1">
    <location>
        <begin position="86"/>
        <end position="135"/>
    </location>
</feature>
<dbReference type="AlphaFoldDB" id="A0AAW5R6Z7"/>
<sequence>MTAPAHAPIARRVAGFIDHLRLNDFAVGPAETQAALTLIDRIGPLQAAQVRNGLKILLTGRHEEWARFDDLFEAYWFARGRERTAAGAGSPHQRAAATKPTIWSDHLPDSAASGLGDARGGGDTEQDAAGEAAGRIVASRQTAVRKADLRHVADRDEIAEAERLAYRLAAAMRYRLSRRFSVAAKGPKLDLRRTIRANIGHGGEPITLVRRARPDRPVRIVVLLDVSGSMKLYSRFFLQFVKGLVCEWIDADAYLFHTRLIRVTDALKDKDTVKAMTRLALMAEGFGGGTRLGECLKVFNDRYAKRALNSRTVFMVLSDGYDTGTPETLVAELTRLKKRVRRIVWLNPMLGWRDYEPITRAMAAALPLIDHFAAANTLESLAGIEDDLGRL</sequence>
<proteinExistence type="predicted"/>
<dbReference type="CDD" id="cd00198">
    <property type="entry name" value="vWFA"/>
    <property type="match status" value="1"/>
</dbReference>
<keyword evidence="3" id="KW-1185">Reference proteome</keyword>
<accession>A0AAW5R6Z7</accession>
<dbReference type="EMBL" id="JALIDZ010000014">
    <property type="protein sequence ID" value="MCT8974693.1"/>
    <property type="molecule type" value="Genomic_DNA"/>
</dbReference>
<dbReference type="InterPro" id="IPR011195">
    <property type="entry name" value="UCP010256"/>
</dbReference>